<evidence type="ECO:0000313" key="6">
    <source>
        <dbReference type="Proteomes" id="UP000085678"/>
    </source>
</evidence>
<dbReference type="GO" id="GO:0038023">
    <property type="term" value="F:signaling receptor activity"/>
    <property type="evidence" value="ECO:0007669"/>
    <property type="project" value="TreeGrafter"/>
</dbReference>
<evidence type="ECO:0000256" key="3">
    <source>
        <dbReference type="ARBA" id="ARBA00023157"/>
    </source>
</evidence>
<dbReference type="KEGG" id="lak:106174312"/>
<name>A0A1S3JMB2_LINAN</name>
<dbReference type="OMA" id="CQIYAES"/>
<evidence type="ECO:0000313" key="7">
    <source>
        <dbReference type="RefSeq" id="XP_013411266.1"/>
    </source>
</evidence>
<proteinExistence type="inferred from homology"/>
<gene>
    <name evidence="7" type="primary">LOC106174312</name>
</gene>
<dbReference type="GeneID" id="106174312"/>
<keyword evidence="6" id="KW-1185">Reference proteome</keyword>
<evidence type="ECO:0000256" key="2">
    <source>
        <dbReference type="ARBA" id="ARBA00022729"/>
    </source>
</evidence>
<dbReference type="InterPro" id="IPR018143">
    <property type="entry name" value="Folate_rcpt-like"/>
</dbReference>
<organism evidence="6 7">
    <name type="scientific">Lingula anatina</name>
    <name type="common">Brachiopod</name>
    <name type="synonym">Lingula unguis</name>
    <dbReference type="NCBI Taxonomy" id="7574"/>
    <lineage>
        <taxon>Eukaryota</taxon>
        <taxon>Metazoa</taxon>
        <taxon>Spiralia</taxon>
        <taxon>Lophotrochozoa</taxon>
        <taxon>Brachiopoda</taxon>
        <taxon>Linguliformea</taxon>
        <taxon>Lingulata</taxon>
        <taxon>Lingulida</taxon>
        <taxon>Linguloidea</taxon>
        <taxon>Lingulidae</taxon>
        <taxon>Lingula</taxon>
    </lineage>
</organism>
<dbReference type="OrthoDB" id="5982417at2759"/>
<accession>A0A1S3JMB2</accession>
<dbReference type="AlphaFoldDB" id="A0A1S3JMB2"/>
<dbReference type="Proteomes" id="UP000085678">
    <property type="component" value="Unplaced"/>
</dbReference>
<dbReference type="RefSeq" id="XP_013411266.1">
    <property type="nucleotide sequence ID" value="XM_013555812.2"/>
</dbReference>
<keyword evidence="2 4" id="KW-0732">Signal</keyword>
<dbReference type="InterPro" id="IPR004269">
    <property type="entry name" value="Folate_rcpt"/>
</dbReference>
<feature type="chain" id="PRO_5010360096" evidence="4">
    <location>
        <begin position="23"/>
        <end position="234"/>
    </location>
</feature>
<dbReference type="GO" id="GO:0009897">
    <property type="term" value="C:external side of plasma membrane"/>
    <property type="evidence" value="ECO:0007669"/>
    <property type="project" value="TreeGrafter"/>
</dbReference>
<evidence type="ECO:0000256" key="1">
    <source>
        <dbReference type="ARBA" id="ARBA00007932"/>
    </source>
</evidence>
<feature type="signal peptide" evidence="4">
    <location>
        <begin position="1"/>
        <end position="22"/>
    </location>
</feature>
<evidence type="ECO:0000259" key="5">
    <source>
        <dbReference type="Pfam" id="PF03024"/>
    </source>
</evidence>
<sequence length="234" mass="26347">MSSIKYFYVLAVIAAAAQLSSATFQRRDECLAGVNHKSRPGPEPYLRACRTYRNSACCTPQFTRQLAASPITKVGDTNWNLCGQLSARCERHMVATECFYRCSPNIVHWASPNYPAATVRVPICASDCDAWFDACKDDFTCAENWLTDWNFTKSGEKQCKGPCKTFAETYKDGRGLCQKMWALSLDYSTDSNRCMKLKWDGRQGNPNNDAVQRIFQSTGYFRSVMDSIYGLFGA</sequence>
<dbReference type="Pfam" id="PF03024">
    <property type="entry name" value="Folate_rec"/>
    <property type="match status" value="1"/>
</dbReference>
<dbReference type="PANTHER" id="PTHR10517">
    <property type="entry name" value="FOLATE RECEPTOR"/>
    <property type="match status" value="1"/>
</dbReference>
<keyword evidence="3" id="KW-1015">Disulfide bond</keyword>
<evidence type="ECO:0000256" key="4">
    <source>
        <dbReference type="SAM" id="SignalP"/>
    </source>
</evidence>
<protein>
    <submittedName>
        <fullName evidence="7">Riboflavin-binding protein</fullName>
    </submittedName>
</protein>
<dbReference type="PANTHER" id="PTHR10517:SF19">
    <property type="entry name" value="RETBINDIN"/>
    <property type="match status" value="1"/>
</dbReference>
<reference evidence="7" key="1">
    <citation type="submission" date="2025-08" db="UniProtKB">
        <authorList>
            <consortium name="RefSeq"/>
        </authorList>
    </citation>
    <scope>IDENTIFICATION</scope>
    <source>
        <tissue evidence="7">Gonads</tissue>
    </source>
</reference>
<dbReference type="GO" id="GO:1902444">
    <property type="term" value="F:riboflavin binding"/>
    <property type="evidence" value="ECO:0007669"/>
    <property type="project" value="TreeGrafter"/>
</dbReference>
<dbReference type="GO" id="GO:0032217">
    <property type="term" value="F:riboflavin transmembrane transporter activity"/>
    <property type="evidence" value="ECO:0007669"/>
    <property type="project" value="TreeGrafter"/>
</dbReference>
<dbReference type="InParanoid" id="A0A1S3JMB2"/>
<feature type="domain" description="Folate receptor-like" evidence="5">
    <location>
        <begin position="30"/>
        <end position="196"/>
    </location>
</feature>
<comment type="similarity">
    <text evidence="1">Belongs to the folate receptor family.</text>
</comment>